<feature type="transmembrane region" description="Helical" evidence="10">
    <location>
        <begin position="78"/>
        <end position="98"/>
    </location>
</feature>
<organism evidence="11">
    <name type="scientific">Scapholeberis mucronata</name>
    <dbReference type="NCBI Taxonomy" id="202097"/>
    <lineage>
        <taxon>Eukaryota</taxon>
        <taxon>Metazoa</taxon>
        <taxon>Ecdysozoa</taxon>
        <taxon>Arthropoda</taxon>
        <taxon>Crustacea</taxon>
        <taxon>Branchiopoda</taxon>
        <taxon>Diplostraca</taxon>
        <taxon>Cladocera</taxon>
        <taxon>Anomopoda</taxon>
        <taxon>Daphniidae</taxon>
        <taxon>Scapholeberis</taxon>
    </lineage>
</organism>
<keyword evidence="3" id="KW-0809">Transit peptide</keyword>
<evidence type="ECO:0000256" key="3">
    <source>
        <dbReference type="ARBA" id="ARBA00022946"/>
    </source>
</evidence>
<dbReference type="GO" id="GO:0005763">
    <property type="term" value="C:mitochondrial small ribosomal subunit"/>
    <property type="evidence" value="ECO:0007669"/>
    <property type="project" value="InterPro"/>
</dbReference>
<comment type="similarity">
    <text evidence="2">Belongs to the mitochondrion-specific ribosomal protein mS31 family.</text>
</comment>
<dbReference type="InterPro" id="IPR026299">
    <property type="entry name" value="MRP-S31"/>
</dbReference>
<accession>A0A4Y7NK14</accession>
<dbReference type="PANTHER" id="PTHR13231:SF3">
    <property type="entry name" value="SMALL RIBOSOMAL SUBUNIT PROTEIN MS31"/>
    <property type="match status" value="1"/>
</dbReference>
<dbReference type="GO" id="GO:0003735">
    <property type="term" value="F:structural constituent of ribosome"/>
    <property type="evidence" value="ECO:0007669"/>
    <property type="project" value="InterPro"/>
</dbReference>
<sequence>MTKRESNVSRRNEIEFGHRRHSFLSQAKSKKKQVNTVWTADHLLSLTEKNSVWSETNQKQKTTFSILDELQKKPVVQFMKLCLVFLLGIVGASLTFDWQQAAGYGANPSWPDDVSDEDPREVQLWHGHDAPKIAPLRQYHHNENVNQFYYPVSPSLMAKREPFFVPVSSRQKHRPRPYSRPVADNDLTANGRFFASLPNIFFPSALFSYLNSISSSAYSTTTTYLVLNSTLTTTLMTSCIPVLSFSASSLANVACRRRRHLVNEAFVAGHQLDTQDANYRPTDGNHERWTESFLVDEFGRQVKPDILSSMETDLSSNSLPVYVRKARSARYTITLYRSDCCARSVWTSSVRWSQNEDDSKAPEKKEKKKPLTPEEKAAKQQEAKAKLNMLLESMNKEPQKVYSTESKLPLATPRIKPKTPKSQASSKKVEPEMLKAVEKVSGSFTKDNEELKQKLIDKLEQVADESEKSRLQPFKPDKKKTDDLNSLLNTLKVDIKRPRRAPEPRLAPLKVEKLYSAQPSGIFQNAKFGSESTPVSSMKTWDMLYKKELELAVTHPPANGFQQMILWTKQGKVWRFPIDNEQGLEEEAKVGFHEHVFLQPHLEPWCPRRGPVRHFMELVITGLSKNPYLTVAQKKEHISWFREFFDSRRSILIETGAIPDAPTAPSLSA</sequence>
<evidence type="ECO:0000256" key="9">
    <source>
        <dbReference type="SAM" id="MobiDB-lite"/>
    </source>
</evidence>
<keyword evidence="10" id="KW-0812">Transmembrane</keyword>
<feature type="compositionally biased region" description="Basic and acidic residues" evidence="9">
    <location>
        <begin position="357"/>
        <end position="379"/>
    </location>
</feature>
<feature type="region of interest" description="Disordered" evidence="9">
    <location>
        <begin position="394"/>
        <end position="430"/>
    </location>
</feature>
<evidence type="ECO:0000256" key="4">
    <source>
        <dbReference type="ARBA" id="ARBA00022980"/>
    </source>
</evidence>
<evidence type="ECO:0000256" key="8">
    <source>
        <dbReference type="ARBA" id="ARBA00035363"/>
    </source>
</evidence>
<evidence type="ECO:0000256" key="10">
    <source>
        <dbReference type="SAM" id="Phobius"/>
    </source>
</evidence>
<evidence type="ECO:0000256" key="7">
    <source>
        <dbReference type="ARBA" id="ARBA00035133"/>
    </source>
</evidence>
<evidence type="ECO:0000256" key="2">
    <source>
        <dbReference type="ARBA" id="ARBA00011057"/>
    </source>
</evidence>
<comment type="subcellular location">
    <subcellularLocation>
        <location evidence="1">Mitochondrion</location>
    </subcellularLocation>
</comment>
<proteinExistence type="evidence at transcript level"/>
<name>A0A4Y7NK14_9CRUS</name>
<feature type="region of interest" description="Disordered" evidence="9">
    <location>
        <begin position="352"/>
        <end position="379"/>
    </location>
</feature>
<evidence type="ECO:0000256" key="6">
    <source>
        <dbReference type="ARBA" id="ARBA00023274"/>
    </source>
</evidence>
<keyword evidence="10" id="KW-0472">Membrane</keyword>
<dbReference type="Pfam" id="PF15433">
    <property type="entry name" value="MRP-S31"/>
    <property type="match status" value="1"/>
</dbReference>
<gene>
    <name evidence="11" type="primary">EOG090X04UC</name>
</gene>
<keyword evidence="5" id="KW-0496">Mitochondrion</keyword>
<keyword evidence="10" id="KW-1133">Transmembrane helix</keyword>
<reference evidence="11" key="1">
    <citation type="submission" date="2018-08" db="EMBL/GenBank/DDBJ databases">
        <authorList>
            <person name="Cornetti L."/>
        </authorList>
    </citation>
    <scope>NUCLEOTIDE SEQUENCE</scope>
    <source>
        <strain evidence="11">BE-ASS</strain>
    </source>
</reference>
<evidence type="ECO:0000256" key="1">
    <source>
        <dbReference type="ARBA" id="ARBA00004173"/>
    </source>
</evidence>
<keyword evidence="6" id="KW-0687">Ribonucleoprotein</keyword>
<protein>
    <recommendedName>
        <fullName evidence="7">Small ribosomal subunit protein mS31</fullName>
    </recommendedName>
    <alternativeName>
        <fullName evidence="8">28S ribosomal protein S31, mitochondrial</fullName>
    </alternativeName>
</protein>
<keyword evidence="4" id="KW-0689">Ribosomal protein</keyword>
<dbReference type="AlphaFoldDB" id="A0A4Y7NK14"/>
<dbReference type="PANTHER" id="PTHR13231">
    <property type="entry name" value="MITOCHONDRIAL RIBOSOMAL PROTEIN S31"/>
    <property type="match status" value="1"/>
</dbReference>
<evidence type="ECO:0000313" key="11">
    <source>
        <dbReference type="EMBL" id="SVE93571.1"/>
    </source>
</evidence>
<evidence type="ECO:0000256" key="5">
    <source>
        <dbReference type="ARBA" id="ARBA00023128"/>
    </source>
</evidence>
<dbReference type="EMBL" id="LR023952">
    <property type="protein sequence ID" value="SVE93571.1"/>
    <property type="molecule type" value="mRNA"/>
</dbReference>